<evidence type="ECO:0000313" key="2">
    <source>
        <dbReference type="EMBL" id="KAL1246113.1"/>
    </source>
</evidence>
<keyword evidence="2" id="KW-0396">Initiation factor</keyword>
<feature type="compositionally biased region" description="Polar residues" evidence="1">
    <location>
        <begin position="1"/>
        <end position="12"/>
    </location>
</feature>
<dbReference type="GO" id="GO:0003743">
    <property type="term" value="F:translation initiation factor activity"/>
    <property type="evidence" value="ECO:0007669"/>
    <property type="project" value="UniProtKB-KW"/>
</dbReference>
<keyword evidence="3" id="KW-1185">Reference proteome</keyword>
<evidence type="ECO:0000256" key="1">
    <source>
        <dbReference type="SAM" id="MobiDB-lite"/>
    </source>
</evidence>
<proteinExistence type="predicted"/>
<feature type="region of interest" description="Disordered" evidence="1">
    <location>
        <begin position="1"/>
        <end position="25"/>
    </location>
</feature>
<reference evidence="2 3" key="1">
    <citation type="submission" date="2024-07" db="EMBL/GenBank/DDBJ databases">
        <title>Enhanced genomic and transcriptomic resources for Trichinella pseudospiralis and T. spiralis underpin the discovery of pronounced molecular differences between stages and species.</title>
        <authorList>
            <person name="Pasi K.K."/>
            <person name="La Rosa G."/>
            <person name="Gomez-Morales M.A."/>
            <person name="Tosini F."/>
            <person name="Sumanam S."/>
            <person name="Young N.D."/>
            <person name="Chang B.C."/>
            <person name="Robin G.B."/>
        </authorList>
    </citation>
    <scope>NUCLEOTIDE SEQUENCE [LARGE SCALE GENOMIC DNA]</scope>
    <source>
        <strain evidence="2">ISS534</strain>
    </source>
</reference>
<keyword evidence="2" id="KW-0648">Protein biosynthesis</keyword>
<feature type="compositionally biased region" description="Basic and acidic residues" evidence="1">
    <location>
        <begin position="16"/>
        <end position="25"/>
    </location>
</feature>
<comment type="caution">
    <text evidence="2">The sequence shown here is derived from an EMBL/GenBank/DDBJ whole genome shotgun (WGS) entry which is preliminary data.</text>
</comment>
<accession>A0ABR3KZT9</accession>
<gene>
    <name evidence="2" type="ORF">TSPI_04666</name>
</gene>
<protein>
    <submittedName>
        <fullName evidence="2">Eukaryotic translation initiation factor 3 subunit</fullName>
    </submittedName>
</protein>
<name>A0ABR3KZT9_TRISP</name>
<sequence length="104" mass="12307">MHVNWPTNQRPTTGIDKTDALDKHPEKKPLNSIFTITQNPLRSIQLTVHCATTPDEYDELFRKFEHQYKFRFSRKTKFSCCHSCWNFVLQWLVDNNRCCGCISV</sequence>
<evidence type="ECO:0000313" key="3">
    <source>
        <dbReference type="Proteomes" id="UP001558632"/>
    </source>
</evidence>
<dbReference type="EMBL" id="JBEUSY010000021">
    <property type="protein sequence ID" value="KAL1246113.1"/>
    <property type="molecule type" value="Genomic_DNA"/>
</dbReference>
<dbReference type="Proteomes" id="UP001558632">
    <property type="component" value="Unassembled WGS sequence"/>
</dbReference>
<organism evidence="2 3">
    <name type="scientific">Trichinella spiralis</name>
    <name type="common">Trichina worm</name>
    <dbReference type="NCBI Taxonomy" id="6334"/>
    <lineage>
        <taxon>Eukaryota</taxon>
        <taxon>Metazoa</taxon>
        <taxon>Ecdysozoa</taxon>
        <taxon>Nematoda</taxon>
        <taxon>Enoplea</taxon>
        <taxon>Dorylaimia</taxon>
        <taxon>Trichinellida</taxon>
        <taxon>Trichinellidae</taxon>
        <taxon>Trichinella</taxon>
    </lineage>
</organism>